<dbReference type="EMBL" id="CM035440">
    <property type="protein sequence ID" value="KAH7283240.1"/>
    <property type="molecule type" value="Genomic_DNA"/>
</dbReference>
<dbReference type="InterPro" id="IPR053249">
    <property type="entry name" value="LFS"/>
</dbReference>
<gene>
    <name evidence="1" type="ORF">KP509_35G067200</name>
</gene>
<dbReference type="InterPro" id="IPR023393">
    <property type="entry name" value="START-like_dom_sf"/>
</dbReference>
<comment type="caution">
    <text evidence="1">The sequence shown here is derived from an EMBL/GenBank/DDBJ whole genome shotgun (WGS) entry which is preliminary data.</text>
</comment>
<sequence>MESASSDRPELDVKIYSKQNEDDTCIANGDGKWKGGVRARLLADATRVWEMVSDFGGVAKWSLLAESRIVEGEPNVGGCIRYCKSRSIGPDGENFWVKEKLLECNHESFTLSYAVVDGNMGWKGYAASLRISDITADACDVEWVFELDPLPAKDKKQQLVERISTVLASTLSHLHELLSKQP</sequence>
<dbReference type="PANTHER" id="PTHR33789">
    <property type="entry name" value="LACHRYMATORY-FACTOR SYNTHASE"/>
    <property type="match status" value="1"/>
</dbReference>
<dbReference type="SUPFAM" id="SSF55961">
    <property type="entry name" value="Bet v1-like"/>
    <property type="match status" value="1"/>
</dbReference>
<dbReference type="CDD" id="cd07821">
    <property type="entry name" value="PYR_PYL_RCAR_like"/>
    <property type="match status" value="1"/>
</dbReference>
<proteinExistence type="predicted"/>
<evidence type="ECO:0000313" key="1">
    <source>
        <dbReference type="EMBL" id="KAH7283240.1"/>
    </source>
</evidence>
<dbReference type="Proteomes" id="UP000825935">
    <property type="component" value="Chromosome 35"/>
</dbReference>
<dbReference type="Gene3D" id="3.30.530.20">
    <property type="match status" value="1"/>
</dbReference>
<dbReference type="OrthoDB" id="1928994at2759"/>
<evidence type="ECO:0008006" key="3">
    <source>
        <dbReference type="Google" id="ProtNLM"/>
    </source>
</evidence>
<dbReference type="AlphaFoldDB" id="A0A8T2QI30"/>
<reference evidence="1" key="1">
    <citation type="submission" date="2021-08" db="EMBL/GenBank/DDBJ databases">
        <title>WGS assembly of Ceratopteris richardii.</title>
        <authorList>
            <person name="Marchant D.B."/>
            <person name="Chen G."/>
            <person name="Jenkins J."/>
            <person name="Shu S."/>
            <person name="Leebens-Mack J."/>
            <person name="Grimwood J."/>
            <person name="Schmutz J."/>
            <person name="Soltis P."/>
            <person name="Soltis D."/>
            <person name="Chen Z.-H."/>
        </authorList>
    </citation>
    <scope>NUCLEOTIDE SEQUENCE</scope>
    <source>
        <strain evidence="1">Whitten #5841</strain>
        <tissue evidence="1">Leaf</tissue>
    </source>
</reference>
<name>A0A8T2QI30_CERRI</name>
<organism evidence="1 2">
    <name type="scientific">Ceratopteris richardii</name>
    <name type="common">Triangle waterfern</name>
    <dbReference type="NCBI Taxonomy" id="49495"/>
    <lineage>
        <taxon>Eukaryota</taxon>
        <taxon>Viridiplantae</taxon>
        <taxon>Streptophyta</taxon>
        <taxon>Embryophyta</taxon>
        <taxon>Tracheophyta</taxon>
        <taxon>Polypodiopsida</taxon>
        <taxon>Polypodiidae</taxon>
        <taxon>Polypodiales</taxon>
        <taxon>Pteridineae</taxon>
        <taxon>Pteridaceae</taxon>
        <taxon>Parkerioideae</taxon>
        <taxon>Ceratopteris</taxon>
    </lineage>
</organism>
<evidence type="ECO:0000313" key="2">
    <source>
        <dbReference type="Proteomes" id="UP000825935"/>
    </source>
</evidence>
<accession>A0A8T2QI30</accession>
<dbReference type="InterPro" id="IPR019587">
    <property type="entry name" value="Polyketide_cyclase/dehydratase"/>
</dbReference>
<dbReference type="Pfam" id="PF10604">
    <property type="entry name" value="Polyketide_cyc2"/>
    <property type="match status" value="1"/>
</dbReference>
<keyword evidence="2" id="KW-1185">Reference proteome</keyword>
<dbReference type="PANTHER" id="PTHR33789:SF11">
    <property type="entry name" value="OS05G0202300 PROTEIN"/>
    <property type="match status" value="1"/>
</dbReference>
<protein>
    <recommendedName>
        <fullName evidence="3">Lachrymatory factor synthase</fullName>
    </recommendedName>
</protein>